<gene>
    <name evidence="3" type="ORF">SAMN05444955_108217</name>
</gene>
<dbReference type="Proteomes" id="UP000199695">
    <property type="component" value="Unassembled WGS sequence"/>
</dbReference>
<dbReference type="OrthoDB" id="2435598at2"/>
<dbReference type="RefSeq" id="WP_089968912.1">
    <property type="nucleotide sequence ID" value="NZ_FOCQ01000008.1"/>
</dbReference>
<dbReference type="AlphaFoldDB" id="A0A1H8FJ38"/>
<evidence type="ECO:0000313" key="3">
    <source>
        <dbReference type="EMBL" id="SEN31645.1"/>
    </source>
</evidence>
<accession>A0A1H8FJ38</accession>
<keyword evidence="1" id="KW-0812">Transmembrane</keyword>
<keyword evidence="1" id="KW-0472">Membrane</keyword>
<evidence type="ECO:0000256" key="1">
    <source>
        <dbReference type="SAM" id="Phobius"/>
    </source>
</evidence>
<protein>
    <recommendedName>
        <fullName evidence="2">Protein-glutamine gamma-glutamyltransferase-like C-terminal domain-containing protein</fullName>
    </recommendedName>
</protein>
<dbReference type="Pfam" id="PF13559">
    <property type="entry name" value="DUF4129"/>
    <property type="match status" value="1"/>
</dbReference>
<keyword evidence="4" id="KW-1185">Reference proteome</keyword>
<evidence type="ECO:0000259" key="2">
    <source>
        <dbReference type="Pfam" id="PF13559"/>
    </source>
</evidence>
<dbReference type="InterPro" id="IPR025403">
    <property type="entry name" value="TgpA-like_C"/>
</dbReference>
<name>A0A1H8FJ38_9BACL</name>
<feature type="domain" description="Protein-glutamine gamma-glutamyltransferase-like C-terminal" evidence="2">
    <location>
        <begin position="135"/>
        <end position="181"/>
    </location>
</feature>
<dbReference type="STRING" id="1173111.SAMN05444955_108217"/>
<proteinExistence type="predicted"/>
<organism evidence="3 4">
    <name type="scientific">Lihuaxuella thermophila</name>
    <dbReference type="NCBI Taxonomy" id="1173111"/>
    <lineage>
        <taxon>Bacteria</taxon>
        <taxon>Bacillati</taxon>
        <taxon>Bacillota</taxon>
        <taxon>Bacilli</taxon>
        <taxon>Bacillales</taxon>
        <taxon>Thermoactinomycetaceae</taxon>
        <taxon>Lihuaxuella</taxon>
    </lineage>
</organism>
<dbReference type="EMBL" id="FOCQ01000008">
    <property type="protein sequence ID" value="SEN31645.1"/>
    <property type="molecule type" value="Genomic_DNA"/>
</dbReference>
<feature type="transmembrane region" description="Helical" evidence="1">
    <location>
        <begin position="56"/>
        <end position="76"/>
    </location>
</feature>
<sequence length="200" mass="23641">MNPIATDIEQAREQLVEILSQPEFGRKERQGELSAFDWQPDFPDWLRWLTELPPEMFWGIYIGLGVFAAVILFWVIRVWPIGRPRNISSKHMQEGRLPLFVQAQAAAEQGQYRLAIRLLFHYLLEFTSQQRKIFLQTGKTNGDYQREIKKTWPDKEKMFAQLTNHFDEVWYGRKQAGDQEYSCYKQKVMQLAGEGEQHET</sequence>
<keyword evidence="1" id="KW-1133">Transmembrane helix</keyword>
<evidence type="ECO:0000313" key="4">
    <source>
        <dbReference type="Proteomes" id="UP000199695"/>
    </source>
</evidence>
<reference evidence="3 4" key="1">
    <citation type="submission" date="2016-10" db="EMBL/GenBank/DDBJ databases">
        <authorList>
            <person name="de Groot N.N."/>
        </authorList>
    </citation>
    <scope>NUCLEOTIDE SEQUENCE [LARGE SCALE GENOMIC DNA]</scope>
    <source>
        <strain evidence="3 4">DSM 46701</strain>
    </source>
</reference>